<proteinExistence type="predicted"/>
<keyword evidence="1" id="KW-0472">Membrane</keyword>
<dbReference type="RefSeq" id="WP_274113613.1">
    <property type="nucleotide sequence ID" value="NZ_JAPCKI010000017.1"/>
</dbReference>
<feature type="transmembrane region" description="Helical" evidence="1">
    <location>
        <begin position="70"/>
        <end position="91"/>
    </location>
</feature>
<feature type="transmembrane region" description="Helical" evidence="1">
    <location>
        <begin position="124"/>
        <end position="147"/>
    </location>
</feature>
<accession>A0ABT5S3I8</accession>
<organism evidence="2 3">
    <name type="scientific">Acidovorax benzenivorans</name>
    <dbReference type="NCBI Taxonomy" id="2987520"/>
    <lineage>
        <taxon>Bacteria</taxon>
        <taxon>Pseudomonadati</taxon>
        <taxon>Pseudomonadota</taxon>
        <taxon>Betaproteobacteria</taxon>
        <taxon>Burkholderiales</taxon>
        <taxon>Comamonadaceae</taxon>
        <taxon>Acidovorax</taxon>
    </lineage>
</organism>
<keyword evidence="1" id="KW-0812">Transmembrane</keyword>
<keyword evidence="3" id="KW-1185">Reference proteome</keyword>
<protein>
    <submittedName>
        <fullName evidence="2">Uncharacterized protein</fullName>
    </submittedName>
</protein>
<sequence>MPRVFKPRPSPTPQPPALDAKKVFEVHLEALKDAYKELVDGNLRIAGILLIVLGWFAGKDNPLSMLCYSQYLVYVALSFTLIGFGGLYHLFKNIFDRSKATIKSLRNNGHAEDLYSRFRVTKSMLWCGLFGQYTMLVGILTVIFYKYDFLRSKTCLL</sequence>
<feature type="transmembrane region" description="Helical" evidence="1">
    <location>
        <begin position="41"/>
        <end position="58"/>
    </location>
</feature>
<keyword evidence="1" id="KW-1133">Transmembrane helix</keyword>
<gene>
    <name evidence="2" type="ORF">OIN59_21260</name>
</gene>
<evidence type="ECO:0000313" key="2">
    <source>
        <dbReference type="EMBL" id="MDD2179976.1"/>
    </source>
</evidence>
<evidence type="ECO:0000313" key="3">
    <source>
        <dbReference type="Proteomes" id="UP001148932"/>
    </source>
</evidence>
<name>A0ABT5S3I8_9BURK</name>
<reference evidence="2" key="1">
    <citation type="submission" date="2022-10" db="EMBL/GenBank/DDBJ databases">
        <title>Description of microaerobic benzene degrading bacteria.</title>
        <authorList>
            <person name="Bedics A."/>
            <person name="Tancsics A."/>
            <person name="Banerjee S."/>
        </authorList>
    </citation>
    <scope>NUCLEOTIDE SEQUENCE</scope>
    <source>
        <strain evidence="2">D2M1</strain>
    </source>
</reference>
<dbReference type="Proteomes" id="UP001148932">
    <property type="component" value="Unassembled WGS sequence"/>
</dbReference>
<evidence type="ECO:0000256" key="1">
    <source>
        <dbReference type="SAM" id="Phobius"/>
    </source>
</evidence>
<dbReference type="EMBL" id="JAPCKI010000017">
    <property type="protein sequence ID" value="MDD2179976.1"/>
    <property type="molecule type" value="Genomic_DNA"/>
</dbReference>
<comment type="caution">
    <text evidence="2">The sequence shown here is derived from an EMBL/GenBank/DDBJ whole genome shotgun (WGS) entry which is preliminary data.</text>
</comment>